<comment type="caution">
    <text evidence="1">The sequence shown here is derived from an EMBL/GenBank/DDBJ whole genome shotgun (WGS) entry which is preliminary data.</text>
</comment>
<dbReference type="Proteomes" id="UP000318590">
    <property type="component" value="Unassembled WGS sequence"/>
</dbReference>
<gene>
    <name evidence="1" type="ORF">FEV53_00740</name>
</gene>
<sequence length="73" mass="8172">MAHTFDSTLTASASEKKGGLWAALSRGFVAFCEAQSRQKDVAYFEAKSDEELAAMGLKRADIVRHVFRDRMFL</sequence>
<dbReference type="RefSeq" id="WP_142832898.1">
    <property type="nucleotide sequence ID" value="NZ_VFSV01000001.1"/>
</dbReference>
<dbReference type="AlphaFoldDB" id="A0A547QB74"/>
<keyword evidence="2" id="KW-1185">Reference proteome</keyword>
<proteinExistence type="predicted"/>
<dbReference type="OrthoDB" id="7867799at2"/>
<organism evidence="1 2">
    <name type="scientific">Palleronia caenipelagi</name>
    <dbReference type="NCBI Taxonomy" id="2489174"/>
    <lineage>
        <taxon>Bacteria</taxon>
        <taxon>Pseudomonadati</taxon>
        <taxon>Pseudomonadota</taxon>
        <taxon>Alphaproteobacteria</taxon>
        <taxon>Rhodobacterales</taxon>
        <taxon>Roseobacteraceae</taxon>
        <taxon>Palleronia</taxon>
    </lineage>
</organism>
<evidence type="ECO:0000313" key="2">
    <source>
        <dbReference type="Proteomes" id="UP000318590"/>
    </source>
</evidence>
<name>A0A547QB74_9RHOB</name>
<protein>
    <recommendedName>
        <fullName evidence="3">DUF1127 domain-containing protein</fullName>
    </recommendedName>
</protein>
<reference evidence="1 2" key="1">
    <citation type="submission" date="2019-06" db="EMBL/GenBank/DDBJ databases">
        <title>Paenimaribius caenipelagi gen. nov., sp. nov., isolated from a tidal flat.</title>
        <authorList>
            <person name="Yoon J.-H."/>
        </authorList>
    </citation>
    <scope>NUCLEOTIDE SEQUENCE [LARGE SCALE GENOMIC DNA]</scope>
    <source>
        <strain evidence="1 2">JBTF-M29</strain>
    </source>
</reference>
<dbReference type="EMBL" id="VFSV01000001">
    <property type="protein sequence ID" value="TRD23576.1"/>
    <property type="molecule type" value="Genomic_DNA"/>
</dbReference>
<accession>A0A547QB74</accession>
<evidence type="ECO:0008006" key="3">
    <source>
        <dbReference type="Google" id="ProtNLM"/>
    </source>
</evidence>
<evidence type="ECO:0000313" key="1">
    <source>
        <dbReference type="EMBL" id="TRD23576.1"/>
    </source>
</evidence>